<organism evidence="16 17">
    <name type="scientific">Elysia crispata</name>
    <name type="common">lettuce slug</name>
    <dbReference type="NCBI Taxonomy" id="231223"/>
    <lineage>
        <taxon>Eukaryota</taxon>
        <taxon>Metazoa</taxon>
        <taxon>Spiralia</taxon>
        <taxon>Lophotrochozoa</taxon>
        <taxon>Mollusca</taxon>
        <taxon>Gastropoda</taxon>
        <taxon>Heterobranchia</taxon>
        <taxon>Euthyneura</taxon>
        <taxon>Panpulmonata</taxon>
        <taxon>Sacoglossa</taxon>
        <taxon>Placobranchoidea</taxon>
        <taxon>Plakobranchidae</taxon>
        <taxon>Elysia</taxon>
    </lineage>
</organism>
<comment type="caution">
    <text evidence="16">The sequence shown here is derived from an EMBL/GenBank/DDBJ whole genome shotgun (WGS) entry which is preliminary data.</text>
</comment>
<evidence type="ECO:0000256" key="2">
    <source>
        <dbReference type="ARBA" id="ARBA00004298"/>
    </source>
</evidence>
<evidence type="ECO:0000256" key="6">
    <source>
        <dbReference type="ARBA" id="ARBA00022660"/>
    </source>
</evidence>
<evidence type="ECO:0000256" key="15">
    <source>
        <dbReference type="SAM" id="Phobius"/>
    </source>
</evidence>
<feature type="transmembrane region" description="Helical" evidence="15">
    <location>
        <begin position="101"/>
        <end position="119"/>
    </location>
</feature>
<comment type="subcellular location">
    <subcellularLocation>
        <location evidence="2">Mitochondrion inner membrane</location>
        <topology evidence="2">Single-pass membrane protein</topology>
        <orientation evidence="2">Matrix side</orientation>
    </subcellularLocation>
</comment>
<evidence type="ECO:0000313" key="17">
    <source>
        <dbReference type="Proteomes" id="UP001283361"/>
    </source>
</evidence>
<keyword evidence="10 15" id="KW-1133">Transmembrane helix</keyword>
<sequence>MDRQSTIVVFSFFAYLFRRYGREKRWRQASDSDPIMGGGQGPPHEVPDWRIYKAEGVPELERLQKRLGALGLRDPWIRNEAWRFTDANGGTTSMARTAFRMTFRGFGFAVAALALTIAYDKIANKGGHSQEHH</sequence>
<dbReference type="Pfam" id="PF08122">
    <property type="entry name" value="NDUF_B12"/>
    <property type="match status" value="1"/>
</dbReference>
<evidence type="ECO:0000256" key="13">
    <source>
        <dbReference type="ARBA" id="ARBA00030217"/>
    </source>
</evidence>
<evidence type="ECO:0000256" key="7">
    <source>
        <dbReference type="ARBA" id="ARBA00022692"/>
    </source>
</evidence>
<keyword evidence="12 15" id="KW-0472">Membrane</keyword>
<evidence type="ECO:0000256" key="10">
    <source>
        <dbReference type="ARBA" id="ARBA00022989"/>
    </source>
</evidence>
<keyword evidence="5" id="KW-0813">Transport</keyword>
<evidence type="ECO:0000256" key="4">
    <source>
        <dbReference type="ARBA" id="ARBA00018680"/>
    </source>
</evidence>
<name>A0AAE1AH89_9GAST</name>
<dbReference type="GO" id="GO:0022900">
    <property type="term" value="P:electron transport chain"/>
    <property type="evidence" value="ECO:0007669"/>
    <property type="project" value="InterPro"/>
</dbReference>
<evidence type="ECO:0000313" key="16">
    <source>
        <dbReference type="EMBL" id="KAK3787820.1"/>
    </source>
</evidence>
<accession>A0AAE1AH89</accession>
<evidence type="ECO:0000256" key="1">
    <source>
        <dbReference type="ARBA" id="ARBA00003195"/>
    </source>
</evidence>
<evidence type="ECO:0000256" key="9">
    <source>
        <dbReference type="ARBA" id="ARBA00022982"/>
    </source>
</evidence>
<proteinExistence type="inferred from homology"/>
<keyword evidence="7 15" id="KW-0812">Transmembrane</keyword>
<dbReference type="AlphaFoldDB" id="A0AAE1AH89"/>
<protein>
    <recommendedName>
        <fullName evidence="4">NADH dehydrogenase [ubiquinone] 1 beta subcomplex subunit 3</fullName>
    </recommendedName>
    <alternativeName>
        <fullName evidence="13">Complex I-B12</fullName>
    </alternativeName>
    <alternativeName>
        <fullName evidence="14">NADH-ubiquinone oxidoreductase B12 subunit</fullName>
    </alternativeName>
</protein>
<dbReference type="EMBL" id="JAWDGP010001837">
    <property type="protein sequence ID" value="KAK3787820.1"/>
    <property type="molecule type" value="Genomic_DNA"/>
</dbReference>
<evidence type="ECO:0000256" key="11">
    <source>
        <dbReference type="ARBA" id="ARBA00023128"/>
    </source>
</evidence>
<evidence type="ECO:0000256" key="14">
    <source>
        <dbReference type="ARBA" id="ARBA00032688"/>
    </source>
</evidence>
<evidence type="ECO:0000256" key="5">
    <source>
        <dbReference type="ARBA" id="ARBA00022448"/>
    </source>
</evidence>
<evidence type="ECO:0000256" key="12">
    <source>
        <dbReference type="ARBA" id="ARBA00023136"/>
    </source>
</evidence>
<keyword evidence="11" id="KW-0496">Mitochondrion</keyword>
<dbReference type="InterPro" id="IPR012576">
    <property type="entry name" value="NDUFB3"/>
</dbReference>
<evidence type="ECO:0000256" key="8">
    <source>
        <dbReference type="ARBA" id="ARBA00022792"/>
    </source>
</evidence>
<keyword evidence="6" id="KW-0679">Respiratory chain</keyword>
<comment type="similarity">
    <text evidence="3">Belongs to the complex I NDUFB3 subunit family.</text>
</comment>
<dbReference type="PANTHER" id="PTHR15082">
    <property type="entry name" value="NADH-UBIQUINONE OXIDOREDUCTASE B12 SUBUNIT"/>
    <property type="match status" value="1"/>
</dbReference>
<gene>
    <name evidence="16" type="ORF">RRG08_038522</name>
</gene>
<evidence type="ECO:0000256" key="3">
    <source>
        <dbReference type="ARBA" id="ARBA00005667"/>
    </source>
</evidence>
<dbReference type="GO" id="GO:0005743">
    <property type="term" value="C:mitochondrial inner membrane"/>
    <property type="evidence" value="ECO:0007669"/>
    <property type="project" value="UniProtKB-SubCell"/>
</dbReference>
<dbReference type="PANTHER" id="PTHR15082:SF2">
    <property type="entry name" value="NADH DEHYDROGENASE [UBIQUINONE] 1 BETA SUBCOMPLEX SUBUNIT 3"/>
    <property type="match status" value="1"/>
</dbReference>
<dbReference type="GO" id="GO:0032981">
    <property type="term" value="P:mitochondrial respiratory chain complex I assembly"/>
    <property type="evidence" value="ECO:0007669"/>
    <property type="project" value="TreeGrafter"/>
</dbReference>
<dbReference type="Proteomes" id="UP001283361">
    <property type="component" value="Unassembled WGS sequence"/>
</dbReference>
<comment type="function">
    <text evidence="1">Accessory subunit of the mitochondrial membrane respiratory chain NADH dehydrogenase (Complex I), that is believed not to be involved in catalysis. Complex I functions in the transfer of electrons from NADH to the respiratory chain. The immediate electron acceptor for the enzyme is believed to be ubiquinone.</text>
</comment>
<keyword evidence="17" id="KW-1185">Reference proteome</keyword>
<reference evidence="16" key="1">
    <citation type="journal article" date="2023" name="G3 (Bethesda)">
        <title>A reference genome for the long-term kleptoplast-retaining sea slug Elysia crispata morphotype clarki.</title>
        <authorList>
            <person name="Eastman K.E."/>
            <person name="Pendleton A.L."/>
            <person name="Shaikh M.A."/>
            <person name="Suttiyut T."/>
            <person name="Ogas R."/>
            <person name="Tomko P."/>
            <person name="Gavelis G."/>
            <person name="Widhalm J.R."/>
            <person name="Wisecaver J.H."/>
        </authorList>
    </citation>
    <scope>NUCLEOTIDE SEQUENCE</scope>
    <source>
        <strain evidence="16">ECLA1</strain>
    </source>
</reference>
<keyword evidence="9" id="KW-0249">Electron transport</keyword>
<keyword evidence="8" id="KW-0999">Mitochondrion inner membrane</keyword>